<feature type="transmembrane region" description="Helical" evidence="1">
    <location>
        <begin position="21"/>
        <end position="42"/>
    </location>
</feature>
<dbReference type="InterPro" id="IPR050570">
    <property type="entry name" value="Cell_wall_metabolism_enzyme"/>
</dbReference>
<dbReference type="InterPro" id="IPR016047">
    <property type="entry name" value="M23ase_b-sheet_dom"/>
</dbReference>
<gene>
    <name evidence="3" type="ORF">KVH43_10385</name>
</gene>
<dbReference type="PANTHER" id="PTHR21666">
    <property type="entry name" value="PEPTIDASE-RELATED"/>
    <property type="match status" value="1"/>
</dbReference>
<feature type="domain" description="M23ase beta-sheet core" evidence="2">
    <location>
        <begin position="130"/>
        <end position="222"/>
    </location>
</feature>
<dbReference type="Proteomes" id="UP000886818">
    <property type="component" value="Chromosome"/>
</dbReference>
<reference evidence="3" key="1">
    <citation type="submission" date="2021-07" db="EMBL/GenBank/DDBJ databases">
        <title>Complete genome sequence of Crassaminicella sp. 143-21, isolated from a deep-sea hydrothermal vent.</title>
        <authorList>
            <person name="Li X."/>
        </authorList>
    </citation>
    <scope>NUCLEOTIDE SEQUENCE</scope>
    <source>
        <strain evidence="3">143-21</strain>
    </source>
</reference>
<keyword evidence="1" id="KW-0812">Transmembrane</keyword>
<proteinExistence type="predicted"/>
<dbReference type="RefSeq" id="WP_218282463.1">
    <property type="nucleotide sequence ID" value="NZ_CP078093.1"/>
</dbReference>
<name>A0ABX8RCX5_9CLOT</name>
<accession>A0ABX8RCX5</accession>
<dbReference type="PANTHER" id="PTHR21666:SF270">
    <property type="entry name" value="MUREIN HYDROLASE ACTIVATOR ENVC"/>
    <property type="match status" value="1"/>
</dbReference>
<keyword evidence="1" id="KW-0472">Membrane</keyword>
<organism evidence="3 4">
    <name type="scientific">Crassaminicella indica</name>
    <dbReference type="NCBI Taxonomy" id="2855394"/>
    <lineage>
        <taxon>Bacteria</taxon>
        <taxon>Bacillati</taxon>
        <taxon>Bacillota</taxon>
        <taxon>Clostridia</taxon>
        <taxon>Eubacteriales</taxon>
        <taxon>Clostridiaceae</taxon>
        <taxon>Crassaminicella</taxon>
    </lineage>
</organism>
<evidence type="ECO:0000259" key="2">
    <source>
        <dbReference type="Pfam" id="PF01551"/>
    </source>
</evidence>
<dbReference type="EMBL" id="CP078093">
    <property type="protein sequence ID" value="QXM05765.1"/>
    <property type="molecule type" value="Genomic_DNA"/>
</dbReference>
<sequence length="233" mass="26861">MNKSYLYYQNRKPHKNNENSFYKKFLKQIVLCILIVLLVILMKNIHSPITNKTTEMIKISLTKEMDIKKSIRGVIKYAKEIPKMPEKVVNVFSDFSGKKDLQMEFAVPVKGDIISDYGEKVDPISNIKTFQRGVDILIDKDKNIKAIADGEIIEIGEGKSLGKYVKVKHSHNIISLYADCSDIQVKKGQKVKKGEIIAKIYRHNTNAYLHFELWVDGKVVDPEKYIPFDRKIL</sequence>
<evidence type="ECO:0000313" key="4">
    <source>
        <dbReference type="Proteomes" id="UP000886818"/>
    </source>
</evidence>
<protein>
    <submittedName>
        <fullName evidence="3">M23 family metallopeptidase</fullName>
    </submittedName>
</protein>
<dbReference type="CDD" id="cd12797">
    <property type="entry name" value="M23_peptidase"/>
    <property type="match status" value="1"/>
</dbReference>
<evidence type="ECO:0000313" key="3">
    <source>
        <dbReference type="EMBL" id="QXM05765.1"/>
    </source>
</evidence>
<dbReference type="Pfam" id="PF01551">
    <property type="entry name" value="Peptidase_M23"/>
    <property type="match status" value="1"/>
</dbReference>
<evidence type="ECO:0000256" key="1">
    <source>
        <dbReference type="SAM" id="Phobius"/>
    </source>
</evidence>
<keyword evidence="4" id="KW-1185">Reference proteome</keyword>
<keyword evidence="1" id="KW-1133">Transmembrane helix</keyword>